<dbReference type="EMBL" id="FNHW01000002">
    <property type="protein sequence ID" value="SDN29300.1"/>
    <property type="molecule type" value="Genomic_DNA"/>
</dbReference>
<protein>
    <submittedName>
        <fullName evidence="4">Nicotinamidase-related amidase</fullName>
    </submittedName>
</protein>
<organism evidence="4 5">
    <name type="scientific">Fictibacillus solisalsi</name>
    <dbReference type="NCBI Taxonomy" id="459525"/>
    <lineage>
        <taxon>Bacteria</taxon>
        <taxon>Bacillati</taxon>
        <taxon>Bacillota</taxon>
        <taxon>Bacilli</taxon>
        <taxon>Bacillales</taxon>
        <taxon>Fictibacillaceae</taxon>
        <taxon>Fictibacillus</taxon>
    </lineage>
</organism>
<dbReference type="InterPro" id="IPR000868">
    <property type="entry name" value="Isochorismatase-like_dom"/>
</dbReference>
<evidence type="ECO:0000259" key="3">
    <source>
        <dbReference type="Pfam" id="PF00857"/>
    </source>
</evidence>
<dbReference type="PANTHER" id="PTHR43540:SF1">
    <property type="entry name" value="ISOCHORISMATASE HYDROLASE"/>
    <property type="match status" value="1"/>
</dbReference>
<dbReference type="SUPFAM" id="SSF52499">
    <property type="entry name" value="Isochorismatase-like hydrolases"/>
    <property type="match status" value="1"/>
</dbReference>
<dbReference type="Proteomes" id="UP000199544">
    <property type="component" value="Unassembled WGS sequence"/>
</dbReference>
<evidence type="ECO:0000313" key="4">
    <source>
        <dbReference type="EMBL" id="SDN29300.1"/>
    </source>
</evidence>
<accession>A0A1H0A6X1</accession>
<dbReference type="Pfam" id="PF00857">
    <property type="entry name" value="Isochorismatase"/>
    <property type="match status" value="1"/>
</dbReference>
<gene>
    <name evidence="4" type="ORF">SAMN04488137_3958</name>
</gene>
<dbReference type="STRING" id="459525.SAMN04488137_3958"/>
<proteinExistence type="inferred from homology"/>
<keyword evidence="2" id="KW-0378">Hydrolase</keyword>
<feature type="domain" description="Isochorismatase-like" evidence="3">
    <location>
        <begin position="8"/>
        <end position="180"/>
    </location>
</feature>
<keyword evidence="5" id="KW-1185">Reference proteome</keyword>
<evidence type="ECO:0000256" key="2">
    <source>
        <dbReference type="ARBA" id="ARBA00022801"/>
    </source>
</evidence>
<dbReference type="InterPro" id="IPR036380">
    <property type="entry name" value="Isochorismatase-like_sf"/>
</dbReference>
<reference evidence="5" key="1">
    <citation type="submission" date="2016-10" db="EMBL/GenBank/DDBJ databases">
        <authorList>
            <person name="Varghese N."/>
            <person name="Submissions S."/>
        </authorList>
    </citation>
    <scope>NUCLEOTIDE SEQUENCE [LARGE SCALE GENOMIC DNA]</scope>
    <source>
        <strain evidence="5">CGMCC 1.6854</strain>
    </source>
</reference>
<dbReference type="GO" id="GO:0016787">
    <property type="term" value="F:hydrolase activity"/>
    <property type="evidence" value="ECO:0007669"/>
    <property type="project" value="UniProtKB-KW"/>
</dbReference>
<dbReference type="PANTHER" id="PTHR43540">
    <property type="entry name" value="PEROXYUREIDOACRYLATE/UREIDOACRYLATE AMIDOHYDROLASE-RELATED"/>
    <property type="match status" value="1"/>
</dbReference>
<evidence type="ECO:0000256" key="1">
    <source>
        <dbReference type="ARBA" id="ARBA00006336"/>
    </source>
</evidence>
<sequence>MKRNNHPALILVDIQKAFEDQKWGKRNNLMAEENIKELLDLWRTKDWPVVHIQHYSDNPTSLFHPSNKTFEIKDIVKPAGSEPVFTKKVNSAFIGTDLESYLRKSDIISVVITGLTTPHCISTTTRMSGNLGFKTTLLSDATAAFELRNINGKILDAETVHQVSLATLNEEFAKVMTTHELLCNIREEELR</sequence>
<dbReference type="AlphaFoldDB" id="A0A1H0A6X1"/>
<dbReference type="CDD" id="cd01014">
    <property type="entry name" value="nicotinamidase_related"/>
    <property type="match status" value="1"/>
</dbReference>
<comment type="similarity">
    <text evidence="1">Belongs to the isochorismatase family.</text>
</comment>
<name>A0A1H0A6X1_9BACL</name>
<dbReference type="RefSeq" id="WP_090237316.1">
    <property type="nucleotide sequence ID" value="NZ_FNHW01000002.1"/>
</dbReference>
<dbReference type="Gene3D" id="3.40.50.850">
    <property type="entry name" value="Isochorismatase-like"/>
    <property type="match status" value="1"/>
</dbReference>
<dbReference type="OrthoDB" id="257098at2"/>
<evidence type="ECO:0000313" key="5">
    <source>
        <dbReference type="Proteomes" id="UP000199544"/>
    </source>
</evidence>
<dbReference type="InterPro" id="IPR050272">
    <property type="entry name" value="Isochorismatase-like_hydrls"/>
</dbReference>